<keyword evidence="1" id="KW-1133">Transmembrane helix</keyword>
<keyword evidence="1" id="KW-0812">Transmembrane</keyword>
<name>A0A7C4KZV3_9CHLR</name>
<evidence type="ECO:0000256" key="1">
    <source>
        <dbReference type="SAM" id="Phobius"/>
    </source>
</evidence>
<dbReference type="AlphaFoldDB" id="A0A7C4KZV3"/>
<gene>
    <name evidence="2" type="ORF">ENT17_07870</name>
</gene>
<keyword evidence="1" id="KW-0472">Membrane</keyword>
<accession>A0A7C4KZV3</accession>
<dbReference type="EMBL" id="DSXR01000079">
    <property type="protein sequence ID" value="HGS87522.1"/>
    <property type="molecule type" value="Genomic_DNA"/>
</dbReference>
<sequence>MDECESICQRAILLSADGQSRFRVQLPDSHFPPADKARGGTFTIERFTLTGVHWDKNLSFSIPAGEGCTLPPAWGTKGGEPNVNLTEVIPLLIVLAVLLIAYDLSHKYLLYRLIQKAKDQEEREALLAILTNRRR</sequence>
<evidence type="ECO:0000313" key="2">
    <source>
        <dbReference type="EMBL" id="HGS87522.1"/>
    </source>
</evidence>
<proteinExistence type="predicted"/>
<feature type="transmembrane region" description="Helical" evidence="1">
    <location>
        <begin position="88"/>
        <end position="105"/>
    </location>
</feature>
<comment type="caution">
    <text evidence="2">The sequence shown here is derived from an EMBL/GenBank/DDBJ whole genome shotgun (WGS) entry which is preliminary data.</text>
</comment>
<reference evidence="2" key="1">
    <citation type="journal article" date="2020" name="mSystems">
        <title>Genome- and Community-Level Interaction Insights into Carbon Utilization and Element Cycling Functions of Hydrothermarchaeota in Hydrothermal Sediment.</title>
        <authorList>
            <person name="Zhou Z."/>
            <person name="Liu Y."/>
            <person name="Xu W."/>
            <person name="Pan J."/>
            <person name="Luo Z.H."/>
            <person name="Li M."/>
        </authorList>
    </citation>
    <scope>NUCLEOTIDE SEQUENCE [LARGE SCALE GENOMIC DNA]</scope>
    <source>
        <strain evidence="2">SpSt-556</strain>
    </source>
</reference>
<protein>
    <submittedName>
        <fullName evidence="2">Uncharacterized protein</fullName>
    </submittedName>
</protein>
<organism evidence="2">
    <name type="scientific">Bellilinea caldifistulae</name>
    <dbReference type="NCBI Taxonomy" id="360411"/>
    <lineage>
        <taxon>Bacteria</taxon>
        <taxon>Bacillati</taxon>
        <taxon>Chloroflexota</taxon>
        <taxon>Anaerolineae</taxon>
        <taxon>Anaerolineales</taxon>
        <taxon>Anaerolineaceae</taxon>
        <taxon>Bellilinea</taxon>
    </lineage>
</organism>